<evidence type="ECO:0000256" key="1">
    <source>
        <dbReference type="ARBA" id="ARBA00022679"/>
    </source>
</evidence>
<dbReference type="PANTHER" id="PTHR48207">
    <property type="entry name" value="SUCCINATE--HYDROXYMETHYLGLUTARATE COA-TRANSFERASE"/>
    <property type="match status" value="1"/>
</dbReference>
<dbReference type="Gene3D" id="3.30.1540.10">
    <property type="entry name" value="formyl-coa transferase, domain 3"/>
    <property type="match status" value="1"/>
</dbReference>
<dbReference type="Pfam" id="PF02515">
    <property type="entry name" value="CoA_transf_3"/>
    <property type="match status" value="1"/>
</dbReference>
<dbReference type="InterPro" id="IPR050483">
    <property type="entry name" value="CoA-transferase_III_domain"/>
</dbReference>
<protein>
    <submittedName>
        <fullName evidence="2">Formyl-CoA transferase</fullName>
    </submittedName>
</protein>
<gene>
    <name evidence="2" type="ORF">GCM10016234_35280</name>
</gene>
<accession>A0A8J3DYZ7</accession>
<dbReference type="EMBL" id="BMZQ01000004">
    <property type="protein sequence ID" value="GHD21705.1"/>
    <property type="molecule type" value="Genomic_DNA"/>
</dbReference>
<dbReference type="PANTHER" id="PTHR48207:SF3">
    <property type="entry name" value="SUCCINATE--HYDROXYMETHYLGLUTARATE COA-TRANSFERASE"/>
    <property type="match status" value="1"/>
</dbReference>
<sequence>MTQHTAASGPLAGVTVLDITRVVAGPFCSMLLAELGATVIKVEHPDEPDYARTFPPMVEHGDDEFSAFFAQYNRNKQGITLNMKTVEGKQLLRQLVRKADILVENFRPGTMEKLGLGYEVLKQENPQLVYTAISGFGRTGPNASRPAYDNTGQAAGGLWSMNGYADRPPVRVGTIIGDLAASLYAAIGTLAALRQAERDGLGQVVDISQQDSVLTLTENAVVRYTTKGEVASPLGNDHPFVRPYGSFPCKDGYVFFGGYTDKFWRITCEMFGEPEVADDTEIDTMEKRFDPAVAERRVTPLLARWFGQYTKAELEEMAGDRVPLSAIKTIAEVVEDPHIAAREMIVNVPVAGKLVRMFGMPIKLSEAKSRDHVKAPTPGEHNAEIYARLAGLSAEEIAGLAERGVI</sequence>
<name>A0A8J3DYZ7_9HYPH</name>
<evidence type="ECO:0000313" key="2">
    <source>
        <dbReference type="EMBL" id="GHD21705.1"/>
    </source>
</evidence>
<keyword evidence="3" id="KW-1185">Reference proteome</keyword>
<dbReference type="RefSeq" id="WP_189506542.1">
    <property type="nucleotide sequence ID" value="NZ_BMZQ01000004.1"/>
</dbReference>
<keyword evidence="1 2" id="KW-0808">Transferase</keyword>
<proteinExistence type="predicted"/>
<organism evidence="2 3">
    <name type="scientific">Tianweitania populi</name>
    <dbReference type="NCBI Taxonomy" id="1607949"/>
    <lineage>
        <taxon>Bacteria</taxon>
        <taxon>Pseudomonadati</taxon>
        <taxon>Pseudomonadota</taxon>
        <taxon>Alphaproteobacteria</taxon>
        <taxon>Hyphomicrobiales</taxon>
        <taxon>Phyllobacteriaceae</taxon>
        <taxon>Tianweitania</taxon>
    </lineage>
</organism>
<dbReference type="InterPro" id="IPR023606">
    <property type="entry name" value="CoA-Trfase_III_dom_1_sf"/>
</dbReference>
<comment type="caution">
    <text evidence="2">The sequence shown here is derived from an EMBL/GenBank/DDBJ whole genome shotgun (WGS) entry which is preliminary data.</text>
</comment>
<dbReference type="GO" id="GO:0008410">
    <property type="term" value="F:CoA-transferase activity"/>
    <property type="evidence" value="ECO:0007669"/>
    <property type="project" value="TreeGrafter"/>
</dbReference>
<dbReference type="AlphaFoldDB" id="A0A8J3DYZ7"/>
<dbReference type="SUPFAM" id="SSF89796">
    <property type="entry name" value="CoA-transferase family III (CaiB/BaiF)"/>
    <property type="match status" value="1"/>
</dbReference>
<dbReference type="Gene3D" id="3.40.50.10540">
    <property type="entry name" value="Crotonobetainyl-coa:carnitine coa-transferase, domain 1"/>
    <property type="match status" value="1"/>
</dbReference>
<dbReference type="InterPro" id="IPR044855">
    <property type="entry name" value="CoA-Trfase_III_dom3_sf"/>
</dbReference>
<evidence type="ECO:0000313" key="3">
    <source>
        <dbReference type="Proteomes" id="UP000630142"/>
    </source>
</evidence>
<reference evidence="2" key="1">
    <citation type="journal article" date="2014" name="Int. J. Syst. Evol. Microbiol.">
        <title>Complete genome sequence of Corynebacterium casei LMG S-19264T (=DSM 44701T), isolated from a smear-ripened cheese.</title>
        <authorList>
            <consortium name="US DOE Joint Genome Institute (JGI-PGF)"/>
            <person name="Walter F."/>
            <person name="Albersmeier A."/>
            <person name="Kalinowski J."/>
            <person name="Ruckert C."/>
        </authorList>
    </citation>
    <scope>NUCLEOTIDE SEQUENCE</scope>
    <source>
        <strain evidence="2">KCTC 42249</strain>
    </source>
</reference>
<reference evidence="2" key="2">
    <citation type="submission" date="2020-09" db="EMBL/GenBank/DDBJ databases">
        <authorList>
            <person name="Sun Q."/>
            <person name="Kim S."/>
        </authorList>
    </citation>
    <scope>NUCLEOTIDE SEQUENCE</scope>
    <source>
        <strain evidence="2">KCTC 42249</strain>
    </source>
</reference>
<dbReference type="InterPro" id="IPR003673">
    <property type="entry name" value="CoA-Trfase_fam_III"/>
</dbReference>
<dbReference type="Proteomes" id="UP000630142">
    <property type="component" value="Unassembled WGS sequence"/>
</dbReference>